<dbReference type="PANTHER" id="PTHR43863:SF2">
    <property type="entry name" value="MALTASE-GLUCOAMYLASE"/>
    <property type="match status" value="1"/>
</dbReference>
<sequence>MKHRAGLLQISNGIMTVELHLDPFRWSVRNSVGQITAREQAGGLFYTRLNPGEDTPSTFSVLKVTDYQRVGEGVDLQVLTEEGKTARVRLRLSSSQGLEIQFLPPDPDSLLEVGDRLISPENEAIYGLTERLQDSPLLSETPPFNLVPQIPDIPVQDVFPGFPNGPKGFPFPAPIGPVIWGAEVGSLNRRGETVEMKIYPTFSLYTPFYQSSRDYGLHVEGTTFGEFDIANSNPGELRFNFERGSQPGLTFHVFTAPSPLQILDEYTQRTGRPFVPPDWAFLNWRWRDELSTEVPLKAMDINGNGEMDPEEETRLVNATFAEDIENFDQFEIPPGVYLFDRPVLEGNYGFGSWQWDEGRMGDIDAIFEALEAREYRTIIWSSTLMCGANGAEALWRGYLAPGAPGLPLCSDVQIPFLSPNFVLDVTNPAARDWWKHRISSFLTEWGIDGIKLDRGEENIPSTLSDIWADGRTGAEVRNDYPNLQALLHHEALEDAHPDGDFVLISRAGYSGTQEYSVFWGGDTAGSALFGLGDGTDLGLRSAIIAQQRAAYMGMPIWGSDTGGYYEFKDREVFARWIEFSAFSGIMEIGGQGTHAPWDMPTEPNFDEAMIEIYRRYTTLRQTLLPYIVSAAQEAEKGVPLVRPMAIAYPQVPEVRDKWDQYLFGPDLLVAPVWKIGERSREVYLPSGQWRNYWNPAEVFQGRRSITVEAPLDTIPVFVRAGAEVPFPQSNAASSLNASVHGSHAPVDPDVLESLAALAIEQSNRLASDRGWFQSTASDRLASNQYELVMGTPQADLFIADLEGPFDGYRDVVRTGSGPDEVDAILVALQQAPVGENLIFTGSGDDYVFLGREDLVSTGLGNDALDAVDSLGGNQGKGGSGQDSFYLGHGDVFWGGSGRDRFFVGAGGENILSGGPDGDEFWIANGSIPAAVNTIIDFNFDQGDRVLIAGAESLGIRDLQDITQQIVPGVGLLLSSYGDPLALLHGVNAALDARQIWLQESIV</sequence>
<keyword evidence="2" id="KW-0378">Hydrolase</keyword>
<feature type="domain" description="Glycosyl hydrolase family 31 C-terminal" evidence="4">
    <location>
        <begin position="637"/>
        <end position="722"/>
    </location>
</feature>
<dbReference type="SUPFAM" id="SSF74650">
    <property type="entry name" value="Galactose mutarotase-like"/>
    <property type="match status" value="1"/>
</dbReference>
<dbReference type="Proteomes" id="UP000031561">
    <property type="component" value="Unassembled WGS sequence"/>
</dbReference>
<organism evidence="5 6">
    <name type="scientific">Lyngbya confervoides BDU141951</name>
    <dbReference type="NCBI Taxonomy" id="1574623"/>
    <lineage>
        <taxon>Bacteria</taxon>
        <taxon>Bacillati</taxon>
        <taxon>Cyanobacteriota</taxon>
        <taxon>Cyanophyceae</taxon>
        <taxon>Oscillatoriophycideae</taxon>
        <taxon>Oscillatoriales</taxon>
        <taxon>Microcoleaceae</taxon>
        <taxon>Lyngbya</taxon>
    </lineage>
</organism>
<dbReference type="InterPro" id="IPR017853">
    <property type="entry name" value="GH"/>
</dbReference>
<evidence type="ECO:0000313" key="6">
    <source>
        <dbReference type="Proteomes" id="UP000031561"/>
    </source>
</evidence>
<dbReference type="InterPro" id="IPR013780">
    <property type="entry name" value="Glyco_hydro_b"/>
</dbReference>
<dbReference type="InterPro" id="IPR011049">
    <property type="entry name" value="Serralysin-like_metalloprot_C"/>
</dbReference>
<dbReference type="Gene3D" id="2.160.20.160">
    <property type="match status" value="1"/>
</dbReference>
<dbReference type="InterPro" id="IPR051816">
    <property type="entry name" value="Glycosyl_Hydrolase_31"/>
</dbReference>
<dbReference type="SUPFAM" id="SSF51011">
    <property type="entry name" value="Glycosyl hydrolase domain"/>
    <property type="match status" value="1"/>
</dbReference>
<dbReference type="Gene3D" id="3.20.20.80">
    <property type="entry name" value="Glycosidases"/>
    <property type="match status" value="1"/>
</dbReference>
<gene>
    <name evidence="5" type="ORF">QQ91_0002105</name>
</gene>
<dbReference type="SUPFAM" id="SSF51445">
    <property type="entry name" value="(Trans)glycosidases"/>
    <property type="match status" value="1"/>
</dbReference>
<evidence type="ECO:0008006" key="7">
    <source>
        <dbReference type="Google" id="ProtNLM"/>
    </source>
</evidence>
<comment type="caution">
    <text evidence="5">The sequence shown here is derived from an EMBL/GenBank/DDBJ whole genome shotgun (WGS) entry which is preliminary data.</text>
</comment>
<accession>A0ABD4SZR9</accession>
<dbReference type="Pfam" id="PF01055">
    <property type="entry name" value="Glyco_hydro_31_2nd"/>
    <property type="match status" value="1"/>
</dbReference>
<dbReference type="Gene3D" id="2.60.40.1760">
    <property type="entry name" value="glycosyl hydrolase (family 31)"/>
    <property type="match status" value="1"/>
</dbReference>
<dbReference type="PANTHER" id="PTHR43863">
    <property type="entry name" value="HYDROLASE, PUTATIVE (AFU_ORTHOLOGUE AFUA_1G03140)-RELATED"/>
    <property type="match status" value="1"/>
</dbReference>
<comment type="similarity">
    <text evidence="1 2">Belongs to the glycosyl hydrolase 31 family.</text>
</comment>
<dbReference type="Gene3D" id="2.60.40.1180">
    <property type="entry name" value="Golgi alpha-mannosidase II"/>
    <property type="match status" value="1"/>
</dbReference>
<evidence type="ECO:0000259" key="4">
    <source>
        <dbReference type="Pfam" id="PF21365"/>
    </source>
</evidence>
<feature type="domain" description="Glycoside hydrolase family 31 TIM barrel" evidence="3">
    <location>
        <begin position="321"/>
        <end position="629"/>
    </location>
</feature>
<dbReference type="CDD" id="cd14752">
    <property type="entry name" value="GH31_N"/>
    <property type="match status" value="1"/>
</dbReference>
<keyword evidence="2" id="KW-0326">Glycosidase</keyword>
<dbReference type="InterPro" id="IPR048395">
    <property type="entry name" value="Glyco_hydro_31_C"/>
</dbReference>
<name>A0ABD4SZR9_9CYAN</name>
<dbReference type="RefSeq" id="WP_250833235.1">
    <property type="nucleotide sequence ID" value="NZ_JTHE03000013.1"/>
</dbReference>
<dbReference type="InterPro" id="IPR000322">
    <property type="entry name" value="Glyco_hydro_31_TIM"/>
</dbReference>
<evidence type="ECO:0000259" key="3">
    <source>
        <dbReference type="Pfam" id="PF01055"/>
    </source>
</evidence>
<evidence type="ECO:0000256" key="1">
    <source>
        <dbReference type="ARBA" id="ARBA00007806"/>
    </source>
</evidence>
<reference evidence="5 6" key="1">
    <citation type="journal article" date="2015" name="Genome Announc.">
        <title>Draft Genome Sequence of Filamentous Marine Cyanobacterium Lyngbya confervoides Strain BDU141951.</title>
        <authorList>
            <person name="Chandrababunaidu M.M."/>
            <person name="Sen D."/>
            <person name="Tripathy S."/>
        </authorList>
    </citation>
    <scope>NUCLEOTIDE SEQUENCE [LARGE SCALE GENOMIC DNA]</scope>
    <source>
        <strain evidence="5 6">BDU141951</strain>
    </source>
</reference>
<dbReference type="SUPFAM" id="SSF51120">
    <property type="entry name" value="beta-Roll"/>
    <property type="match status" value="1"/>
</dbReference>
<keyword evidence="6" id="KW-1185">Reference proteome</keyword>
<dbReference type="GO" id="GO:0016798">
    <property type="term" value="F:hydrolase activity, acting on glycosyl bonds"/>
    <property type="evidence" value="ECO:0007669"/>
    <property type="project" value="UniProtKB-KW"/>
</dbReference>
<proteinExistence type="inferred from homology"/>
<dbReference type="InterPro" id="IPR011013">
    <property type="entry name" value="Gal_mutarotase_sf_dom"/>
</dbReference>
<dbReference type="Pfam" id="PF21365">
    <property type="entry name" value="Glyco_hydro_31_3rd"/>
    <property type="match status" value="1"/>
</dbReference>
<evidence type="ECO:0000256" key="2">
    <source>
        <dbReference type="RuleBase" id="RU361185"/>
    </source>
</evidence>
<dbReference type="AlphaFoldDB" id="A0ABD4SZR9"/>
<evidence type="ECO:0000313" key="5">
    <source>
        <dbReference type="EMBL" id="MCM1981625.1"/>
    </source>
</evidence>
<protein>
    <recommendedName>
        <fullName evidence="7">Glycoside hydrolase family 31 N-terminal domain-containing protein</fullName>
    </recommendedName>
</protein>
<dbReference type="EMBL" id="JTHE03000013">
    <property type="protein sequence ID" value="MCM1981625.1"/>
    <property type="molecule type" value="Genomic_DNA"/>
</dbReference>